<reference evidence="3 4" key="1">
    <citation type="journal article" date="2016" name="Mol. Biol. Evol.">
        <title>Comparative Genomics of Early-Diverging Mushroom-Forming Fungi Provides Insights into the Origins of Lignocellulose Decay Capabilities.</title>
        <authorList>
            <person name="Nagy L.G."/>
            <person name="Riley R."/>
            <person name="Tritt A."/>
            <person name="Adam C."/>
            <person name="Daum C."/>
            <person name="Floudas D."/>
            <person name="Sun H."/>
            <person name="Yadav J.S."/>
            <person name="Pangilinan J."/>
            <person name="Larsson K.H."/>
            <person name="Matsuura K."/>
            <person name="Barry K."/>
            <person name="Labutti K."/>
            <person name="Kuo R."/>
            <person name="Ohm R.A."/>
            <person name="Bhattacharya S.S."/>
            <person name="Shirouzu T."/>
            <person name="Yoshinaga Y."/>
            <person name="Martin F.M."/>
            <person name="Grigoriev I.V."/>
            <person name="Hibbett D.S."/>
        </authorList>
    </citation>
    <scope>NUCLEOTIDE SEQUENCE [LARGE SCALE GENOMIC DNA]</scope>
    <source>
        <strain evidence="3 4">93-53</strain>
    </source>
</reference>
<name>A0A165DL47_9APHY</name>
<feature type="transmembrane region" description="Helical" evidence="2">
    <location>
        <begin position="126"/>
        <end position="147"/>
    </location>
</feature>
<dbReference type="InParanoid" id="A0A165DL47"/>
<evidence type="ECO:0000256" key="2">
    <source>
        <dbReference type="SAM" id="Phobius"/>
    </source>
</evidence>
<dbReference type="RefSeq" id="XP_040762862.1">
    <property type="nucleotide sequence ID" value="XM_040901711.1"/>
</dbReference>
<feature type="region of interest" description="Disordered" evidence="1">
    <location>
        <begin position="1"/>
        <end position="37"/>
    </location>
</feature>
<keyword evidence="2" id="KW-1133">Transmembrane helix</keyword>
<evidence type="ECO:0000256" key="1">
    <source>
        <dbReference type="SAM" id="MobiDB-lite"/>
    </source>
</evidence>
<organism evidence="3 4">
    <name type="scientific">Laetiporus sulphureus 93-53</name>
    <dbReference type="NCBI Taxonomy" id="1314785"/>
    <lineage>
        <taxon>Eukaryota</taxon>
        <taxon>Fungi</taxon>
        <taxon>Dikarya</taxon>
        <taxon>Basidiomycota</taxon>
        <taxon>Agaricomycotina</taxon>
        <taxon>Agaricomycetes</taxon>
        <taxon>Polyporales</taxon>
        <taxon>Laetiporus</taxon>
    </lineage>
</organism>
<proteinExistence type="predicted"/>
<keyword evidence="2" id="KW-0812">Transmembrane</keyword>
<dbReference type="AlphaFoldDB" id="A0A165DL47"/>
<accession>A0A165DL47</accession>
<evidence type="ECO:0000313" key="3">
    <source>
        <dbReference type="EMBL" id="KZT05122.1"/>
    </source>
</evidence>
<protein>
    <submittedName>
        <fullName evidence="3">Uncharacterized protein</fullName>
    </submittedName>
</protein>
<dbReference type="STRING" id="1314785.A0A165DL47"/>
<keyword evidence="2" id="KW-0472">Membrane</keyword>
<evidence type="ECO:0000313" key="4">
    <source>
        <dbReference type="Proteomes" id="UP000076871"/>
    </source>
</evidence>
<gene>
    <name evidence="3" type="ORF">LAESUDRAFT_242875</name>
</gene>
<sequence>MAAERRQWGNACRIGATGMHRSRPDSPRRPRLPNKGRLGGSAWTFAAKEWIRLDGRRGGQDLSCQQLPTRRSSPPCSQRCTLPFLPTLLLCCPAILTAHAASSITLNRLSAAMPLNLALCQRHPRYALLLAFVLLSTFFLLSPDGALDPRSSRNAVRVASADASLPVRVAASEARYQRIVRRRKDMIHKYGPRPQDVTMCVAYKL</sequence>
<dbReference type="GeneID" id="63818743"/>
<dbReference type="Proteomes" id="UP000076871">
    <property type="component" value="Unassembled WGS sequence"/>
</dbReference>
<keyword evidence="4" id="KW-1185">Reference proteome</keyword>
<dbReference type="EMBL" id="KV427632">
    <property type="protein sequence ID" value="KZT05122.1"/>
    <property type="molecule type" value="Genomic_DNA"/>
</dbReference>